<accession>X1GRN0</accession>
<name>X1GRN0_9ZZZZ</name>
<evidence type="ECO:0000256" key="1">
    <source>
        <dbReference type="SAM" id="Phobius"/>
    </source>
</evidence>
<comment type="caution">
    <text evidence="2">The sequence shown here is derived from an EMBL/GenBank/DDBJ whole genome shotgun (WGS) entry which is preliminary data.</text>
</comment>
<proteinExistence type="predicted"/>
<keyword evidence="1" id="KW-1133">Transmembrane helix</keyword>
<keyword evidence="1" id="KW-0472">Membrane</keyword>
<feature type="non-terminal residue" evidence="2">
    <location>
        <position position="1"/>
    </location>
</feature>
<sequence>DSILSMQQPMMVNFRWLRYTVWIAYFIGGTTILYSVKRIVDDVLRMFVKTK</sequence>
<reference evidence="2" key="1">
    <citation type="journal article" date="2014" name="Front. Microbiol.">
        <title>High frequency of phylogenetically diverse reductive dehalogenase-homologous genes in deep subseafloor sedimentary metagenomes.</title>
        <authorList>
            <person name="Kawai M."/>
            <person name="Futagami T."/>
            <person name="Toyoda A."/>
            <person name="Takaki Y."/>
            <person name="Nishi S."/>
            <person name="Hori S."/>
            <person name="Arai W."/>
            <person name="Tsubouchi T."/>
            <person name="Morono Y."/>
            <person name="Uchiyama I."/>
            <person name="Ito T."/>
            <person name="Fujiyama A."/>
            <person name="Inagaki F."/>
            <person name="Takami H."/>
        </authorList>
    </citation>
    <scope>NUCLEOTIDE SEQUENCE</scope>
    <source>
        <strain evidence="2">Expedition CK06-06</strain>
    </source>
</reference>
<protein>
    <submittedName>
        <fullName evidence="2">Uncharacterized protein</fullName>
    </submittedName>
</protein>
<keyword evidence="1" id="KW-0812">Transmembrane</keyword>
<organism evidence="2">
    <name type="scientific">marine sediment metagenome</name>
    <dbReference type="NCBI Taxonomy" id="412755"/>
    <lineage>
        <taxon>unclassified sequences</taxon>
        <taxon>metagenomes</taxon>
        <taxon>ecological metagenomes</taxon>
    </lineage>
</organism>
<dbReference type="AlphaFoldDB" id="X1GRN0"/>
<gene>
    <name evidence="2" type="ORF">S03H2_22300</name>
</gene>
<evidence type="ECO:0000313" key="2">
    <source>
        <dbReference type="EMBL" id="GAH35673.1"/>
    </source>
</evidence>
<dbReference type="EMBL" id="BARU01011988">
    <property type="protein sequence ID" value="GAH35673.1"/>
    <property type="molecule type" value="Genomic_DNA"/>
</dbReference>
<feature type="transmembrane region" description="Helical" evidence="1">
    <location>
        <begin position="16"/>
        <end position="36"/>
    </location>
</feature>